<keyword evidence="9" id="KW-0862">Zinc</keyword>
<dbReference type="EMBL" id="CAJHNH020001483">
    <property type="protein sequence ID" value="CAG5123249.1"/>
    <property type="molecule type" value="Genomic_DNA"/>
</dbReference>
<dbReference type="CDD" id="cd23820">
    <property type="entry name" value="RWD_RNF14"/>
    <property type="match status" value="1"/>
</dbReference>
<dbReference type="GO" id="GO:0061630">
    <property type="term" value="F:ubiquitin protein ligase activity"/>
    <property type="evidence" value="ECO:0007669"/>
    <property type="project" value="UniProtKB-EC"/>
</dbReference>
<dbReference type="Pfam" id="PF22191">
    <property type="entry name" value="IBR_1"/>
    <property type="match status" value="1"/>
</dbReference>
<dbReference type="GO" id="GO:0008270">
    <property type="term" value="F:zinc ion binding"/>
    <property type="evidence" value="ECO:0007669"/>
    <property type="project" value="UniProtKB-KW"/>
</dbReference>
<proteinExistence type="predicted"/>
<dbReference type="InterPro" id="IPR044066">
    <property type="entry name" value="TRIAD_supradom"/>
</dbReference>
<evidence type="ECO:0000313" key="14">
    <source>
        <dbReference type="Proteomes" id="UP000678393"/>
    </source>
</evidence>
<evidence type="ECO:0000256" key="1">
    <source>
        <dbReference type="ARBA" id="ARBA00001798"/>
    </source>
</evidence>
<dbReference type="PROSITE" id="PS50908">
    <property type="entry name" value="RWD"/>
    <property type="match status" value="1"/>
</dbReference>
<keyword evidence="5" id="KW-0479">Metal-binding</keyword>
<keyword evidence="6" id="KW-0677">Repeat</keyword>
<keyword evidence="4" id="KW-0808">Transferase</keyword>
<dbReference type="CDD" id="cd20354">
    <property type="entry name" value="Rcat_RBR_RNF14"/>
    <property type="match status" value="1"/>
</dbReference>
<dbReference type="InterPro" id="IPR002867">
    <property type="entry name" value="IBR_dom"/>
</dbReference>
<dbReference type="Pfam" id="PF05773">
    <property type="entry name" value="RWD"/>
    <property type="match status" value="1"/>
</dbReference>
<dbReference type="Gene3D" id="3.30.40.10">
    <property type="entry name" value="Zinc/RING finger domain, C3HC4 (zinc finger)"/>
    <property type="match status" value="1"/>
</dbReference>
<dbReference type="PANTHER" id="PTHR11685">
    <property type="entry name" value="RBR FAMILY RING FINGER AND IBR DOMAIN-CONTAINING"/>
    <property type="match status" value="1"/>
</dbReference>
<feature type="domain" description="RWD" evidence="11">
    <location>
        <begin position="25"/>
        <end position="191"/>
    </location>
</feature>
<sequence>MAEARRTNIVQGKLAEGEDREEQENELFALQAIFENEDLEICKHDNPHGHTPGGIFNIPIFTPENFYVKLTKDLWKIKKLAFASVTGRGRSEKILQKVAEKQSKKQTGAAAAVAQEKLFLVKRLPPITLTFAYPHDYPSTNPPEFTLSCCWLEKKHLSRLCEKLDELWSQHAGTPVISVWHDFIYNSVVSFLGIKSPYDLGRVYVHIFTHPPHRQNKMLLKPRPFDERGIQNFANLDEVLAKVLDFNIVTCDICFEEKPGDQFLRLISCDIHQQCKSCMKGWVESQIKEGAVNEMKCPGYKCDKDLLPTEIASVVSKELYERYDSLLLKTAFDVMPDVMNCPRSFCGFPVVLEDNLGLCQQCHHAFCGRCQNTYHGHSPCKLKSEMLGKLCEEYESGNATRRLELEMRYGKQVIQRALDETKSSKWLETNSKQCPNCSTFIQKNDGCNKMTCTNCRTFFCWLCQQELSKSNPYAHYQHPTSFCANRLFEGVQLVEDDDDLFELLDDEFDSESDDDVDVDHL</sequence>
<dbReference type="SMART" id="SM00591">
    <property type="entry name" value="RWD"/>
    <property type="match status" value="1"/>
</dbReference>
<evidence type="ECO:0000259" key="12">
    <source>
        <dbReference type="PROSITE" id="PS51873"/>
    </source>
</evidence>
<dbReference type="InterPro" id="IPR013083">
    <property type="entry name" value="Znf_RING/FYVE/PHD"/>
</dbReference>
<feature type="domain" description="RING-type" evidence="12">
    <location>
        <begin position="247"/>
        <end position="487"/>
    </location>
</feature>
<dbReference type="InterPro" id="IPR006575">
    <property type="entry name" value="RWD_dom"/>
</dbReference>
<dbReference type="PROSITE" id="PS51873">
    <property type="entry name" value="TRIAD"/>
    <property type="match status" value="1"/>
</dbReference>
<accession>A0A8S3Z2E2</accession>
<comment type="catalytic activity">
    <reaction evidence="1">
        <text>[E2 ubiquitin-conjugating enzyme]-S-ubiquitinyl-L-cysteine + [acceptor protein]-L-lysine = [E2 ubiquitin-conjugating enzyme]-L-cysteine + [acceptor protein]-N(6)-ubiquitinyl-L-lysine.</text>
        <dbReference type="EC" id="2.3.2.31"/>
    </reaction>
</comment>
<evidence type="ECO:0000259" key="11">
    <source>
        <dbReference type="PROSITE" id="PS50908"/>
    </source>
</evidence>
<evidence type="ECO:0000256" key="7">
    <source>
        <dbReference type="ARBA" id="ARBA00022771"/>
    </source>
</evidence>
<dbReference type="AlphaFoldDB" id="A0A8S3Z2E2"/>
<gene>
    <name evidence="13" type="ORF">CUNI_LOCUS8807</name>
</gene>
<dbReference type="GO" id="GO:0016567">
    <property type="term" value="P:protein ubiquitination"/>
    <property type="evidence" value="ECO:0007669"/>
    <property type="project" value="InterPro"/>
</dbReference>
<evidence type="ECO:0000256" key="3">
    <source>
        <dbReference type="ARBA" id="ARBA00012251"/>
    </source>
</evidence>
<evidence type="ECO:0000256" key="2">
    <source>
        <dbReference type="ARBA" id="ARBA00004906"/>
    </source>
</evidence>
<evidence type="ECO:0000256" key="8">
    <source>
        <dbReference type="ARBA" id="ARBA00022786"/>
    </source>
</evidence>
<dbReference type="CDD" id="cd20341">
    <property type="entry name" value="BRcat_RBR_RNF14"/>
    <property type="match status" value="1"/>
</dbReference>
<dbReference type="EC" id="2.3.2.31" evidence="3"/>
<keyword evidence="14" id="KW-1185">Reference proteome</keyword>
<dbReference type="SMART" id="SM00647">
    <property type="entry name" value="IBR"/>
    <property type="match status" value="2"/>
</dbReference>
<dbReference type="InterPro" id="IPR016135">
    <property type="entry name" value="UBQ-conjugating_enzyme/RWD"/>
</dbReference>
<dbReference type="InterPro" id="IPR031127">
    <property type="entry name" value="E3_UB_ligase_RBR"/>
</dbReference>
<name>A0A8S3Z2E2_9EUPU</name>
<dbReference type="Gene3D" id="3.10.110.10">
    <property type="entry name" value="Ubiquitin Conjugating Enzyme"/>
    <property type="match status" value="1"/>
</dbReference>
<comment type="caution">
    <text evidence="13">The sequence shown here is derived from an EMBL/GenBank/DDBJ whole genome shotgun (WGS) entry which is preliminary data.</text>
</comment>
<evidence type="ECO:0000256" key="6">
    <source>
        <dbReference type="ARBA" id="ARBA00022737"/>
    </source>
</evidence>
<evidence type="ECO:0000256" key="4">
    <source>
        <dbReference type="ARBA" id="ARBA00022679"/>
    </source>
</evidence>
<organism evidence="13 14">
    <name type="scientific">Candidula unifasciata</name>
    <dbReference type="NCBI Taxonomy" id="100452"/>
    <lineage>
        <taxon>Eukaryota</taxon>
        <taxon>Metazoa</taxon>
        <taxon>Spiralia</taxon>
        <taxon>Lophotrochozoa</taxon>
        <taxon>Mollusca</taxon>
        <taxon>Gastropoda</taxon>
        <taxon>Heterobranchia</taxon>
        <taxon>Euthyneura</taxon>
        <taxon>Panpulmonata</taxon>
        <taxon>Eupulmonata</taxon>
        <taxon>Stylommatophora</taxon>
        <taxon>Helicina</taxon>
        <taxon>Helicoidea</taxon>
        <taxon>Geomitridae</taxon>
        <taxon>Candidula</taxon>
    </lineage>
</organism>
<feature type="region of interest" description="Disordered" evidence="10">
    <location>
        <begin position="1"/>
        <end position="21"/>
    </location>
</feature>
<dbReference type="InterPro" id="IPR031128">
    <property type="entry name" value="RNF14_RING-HC_Zfn"/>
</dbReference>
<dbReference type="InterPro" id="IPR047548">
    <property type="entry name" value="Rcat_RBR_RNF14"/>
</dbReference>
<evidence type="ECO:0000256" key="5">
    <source>
        <dbReference type="ARBA" id="ARBA00022723"/>
    </source>
</evidence>
<keyword evidence="7" id="KW-0863">Zinc-finger</keyword>
<evidence type="ECO:0000256" key="10">
    <source>
        <dbReference type="SAM" id="MobiDB-lite"/>
    </source>
</evidence>
<dbReference type="SUPFAM" id="SSF54495">
    <property type="entry name" value="UBC-like"/>
    <property type="match status" value="1"/>
</dbReference>
<dbReference type="FunFam" id="3.30.40.10:FF:000137">
    <property type="entry name" value="RanBP-type and C3HC4-type zinc finger-containing protein 1"/>
    <property type="match status" value="1"/>
</dbReference>
<keyword evidence="8" id="KW-0833">Ubl conjugation pathway</keyword>
<comment type="pathway">
    <text evidence="2">Protein modification; protein ubiquitination.</text>
</comment>
<dbReference type="SUPFAM" id="SSF57850">
    <property type="entry name" value="RING/U-box"/>
    <property type="match status" value="3"/>
</dbReference>
<evidence type="ECO:0000256" key="9">
    <source>
        <dbReference type="ARBA" id="ARBA00022833"/>
    </source>
</evidence>
<dbReference type="OrthoDB" id="1431934at2759"/>
<evidence type="ECO:0000313" key="13">
    <source>
        <dbReference type="EMBL" id="CAG5123249.1"/>
    </source>
</evidence>
<dbReference type="Pfam" id="PF01485">
    <property type="entry name" value="IBR"/>
    <property type="match status" value="1"/>
</dbReference>
<reference evidence="13" key="1">
    <citation type="submission" date="2021-04" db="EMBL/GenBank/DDBJ databases">
        <authorList>
            <consortium name="Molecular Ecology Group"/>
        </authorList>
    </citation>
    <scope>NUCLEOTIDE SEQUENCE</scope>
</reference>
<dbReference type="CDD" id="cd16628">
    <property type="entry name" value="RING-HC_RBR_RNF14"/>
    <property type="match status" value="1"/>
</dbReference>
<dbReference type="Proteomes" id="UP000678393">
    <property type="component" value="Unassembled WGS sequence"/>
</dbReference>
<protein>
    <recommendedName>
        <fullName evidence="3">RBR-type E3 ubiquitin transferase</fullName>
        <ecNumber evidence="3">2.3.2.31</ecNumber>
    </recommendedName>
</protein>
<dbReference type="Gene3D" id="1.20.120.1750">
    <property type="match status" value="1"/>
</dbReference>